<keyword evidence="2 7" id="KW-0808">Transferase</keyword>
<reference evidence="12" key="1">
    <citation type="submission" date="2009-08" db="EMBL/GenBank/DDBJ databases">
        <title>Annotation of Salpingoeca rosetta.</title>
        <authorList>
            <consortium name="The Broad Institute Genome Sequencing Platform"/>
            <person name="Russ C."/>
            <person name="Cuomo C."/>
            <person name="Burger G."/>
            <person name="Gray M.W."/>
            <person name="Holland P.W.H."/>
            <person name="King N."/>
            <person name="Lang F.B.F."/>
            <person name="Roger A.J."/>
            <person name="Ruiz-Trillo I."/>
            <person name="Young S.K."/>
            <person name="Zeng Q."/>
            <person name="Gargeya S."/>
            <person name="Alvarado L."/>
            <person name="Berlin A."/>
            <person name="Chapman S.B."/>
            <person name="Chen Z."/>
            <person name="Freedman E."/>
            <person name="Gellesch M."/>
            <person name="Goldberg J."/>
            <person name="Griggs A."/>
            <person name="Gujja S."/>
            <person name="Heilman E."/>
            <person name="Heiman D."/>
            <person name="Howarth C."/>
            <person name="Mehta T."/>
            <person name="Neiman D."/>
            <person name="Pearson M."/>
            <person name="Roberts A."/>
            <person name="Saif S."/>
            <person name="Shea T."/>
            <person name="Shenoy N."/>
            <person name="Sisk P."/>
            <person name="Stolte C."/>
            <person name="Sykes S."/>
            <person name="White J."/>
            <person name="Yandava C."/>
            <person name="Haas B."/>
            <person name="Nusbaum C."/>
            <person name="Birren B."/>
        </authorList>
    </citation>
    <scope>NUCLEOTIDE SEQUENCE [LARGE SCALE GENOMIC DNA]</scope>
    <source>
        <strain evidence="12">ATCC 50818</strain>
    </source>
</reference>
<evidence type="ECO:0000256" key="2">
    <source>
        <dbReference type="ARBA" id="ARBA00022679"/>
    </source>
</evidence>
<evidence type="ECO:0000313" key="13">
    <source>
        <dbReference type="Proteomes" id="UP000007799"/>
    </source>
</evidence>
<dbReference type="Gene3D" id="1.20.890.10">
    <property type="entry name" value="cAMP-dependent protein kinase regulatory subunit, dimerization-anchoring domain"/>
    <property type="match status" value="1"/>
</dbReference>
<dbReference type="EMBL" id="GL832968">
    <property type="protein sequence ID" value="EGD74161.1"/>
    <property type="molecule type" value="Genomic_DNA"/>
</dbReference>
<evidence type="ECO:0000256" key="6">
    <source>
        <dbReference type="PROSITE-ProRule" id="PRU00842"/>
    </source>
</evidence>
<dbReference type="eggNOG" id="KOG3581">
    <property type="taxonomic scope" value="Eukaryota"/>
</dbReference>
<dbReference type="OrthoDB" id="430219at2759"/>
<evidence type="ECO:0000256" key="5">
    <source>
        <dbReference type="ARBA" id="ARBA00022840"/>
    </source>
</evidence>
<feature type="binding site" evidence="7">
    <location>
        <position position="356"/>
    </location>
    <ligand>
        <name>ATP</name>
        <dbReference type="ChEBI" id="CHEBI:30616"/>
    </ligand>
</feature>
<evidence type="ECO:0008006" key="14">
    <source>
        <dbReference type="Google" id="ProtNLM"/>
    </source>
</evidence>
<keyword evidence="5 7" id="KW-0067">ATP-binding</keyword>
<feature type="domain" description="Phosphagen kinase N-terminal" evidence="10">
    <location>
        <begin position="120"/>
        <end position="204"/>
    </location>
</feature>
<dbReference type="Pfam" id="PF02807">
    <property type="entry name" value="ATP-gua_PtransN"/>
    <property type="match status" value="1"/>
</dbReference>
<evidence type="ECO:0000313" key="12">
    <source>
        <dbReference type="EMBL" id="EGD74161.1"/>
    </source>
</evidence>
<proteinExistence type="inferred from homology"/>
<dbReference type="CDD" id="cd07931">
    <property type="entry name" value="eukaryotic_phosphagen_kinases"/>
    <property type="match status" value="1"/>
</dbReference>
<feature type="region of interest" description="Disordered" evidence="9">
    <location>
        <begin position="66"/>
        <end position="126"/>
    </location>
</feature>
<name>F2UC54_SALR5</name>
<dbReference type="PANTHER" id="PTHR11547:SF64">
    <property type="entry name" value="CHROMOSOME UNDETERMINED SCAFFOLD_51, WHOLE GENOME SHOTGUN SEQUENCE"/>
    <property type="match status" value="1"/>
</dbReference>
<dbReference type="InterPro" id="IPR000749">
    <property type="entry name" value="ATP-guanido_PTrfase"/>
</dbReference>
<dbReference type="AlphaFoldDB" id="F2UC54"/>
<dbReference type="Proteomes" id="UP000007799">
    <property type="component" value="Unassembled WGS sequence"/>
</dbReference>
<dbReference type="PANTHER" id="PTHR11547">
    <property type="entry name" value="ARGININE OR CREATINE KINASE"/>
    <property type="match status" value="1"/>
</dbReference>
<feature type="domain" description="Phosphagen kinase C-terminal" evidence="11">
    <location>
        <begin position="236"/>
        <end position="488"/>
    </location>
</feature>
<dbReference type="InParanoid" id="F2UC54"/>
<accession>F2UC54</accession>
<feature type="binding site" evidence="7">
    <location>
        <position position="310"/>
    </location>
    <ligand>
        <name>ATP</name>
        <dbReference type="ChEBI" id="CHEBI:30616"/>
    </ligand>
</feature>
<feature type="binding site" evidence="7">
    <location>
        <begin position="440"/>
        <end position="445"/>
    </location>
    <ligand>
        <name>ATP</name>
        <dbReference type="ChEBI" id="CHEBI:30616"/>
    </ligand>
</feature>
<dbReference type="GO" id="GO:0005615">
    <property type="term" value="C:extracellular space"/>
    <property type="evidence" value="ECO:0007669"/>
    <property type="project" value="TreeGrafter"/>
</dbReference>
<dbReference type="RefSeq" id="XP_004993061.1">
    <property type="nucleotide sequence ID" value="XM_004993004.1"/>
</dbReference>
<evidence type="ECO:0000256" key="4">
    <source>
        <dbReference type="ARBA" id="ARBA00022777"/>
    </source>
</evidence>
<dbReference type="Gene3D" id="3.30.590.10">
    <property type="entry name" value="Glutamine synthetase/guanido kinase, catalytic domain"/>
    <property type="match status" value="1"/>
</dbReference>
<dbReference type="InterPro" id="IPR022413">
    <property type="entry name" value="ATP-guanido_PTrfase_N"/>
</dbReference>
<dbReference type="PROSITE" id="PS51509">
    <property type="entry name" value="PHOSPHAGEN_KINASE_N"/>
    <property type="match status" value="1"/>
</dbReference>
<comment type="similarity">
    <text evidence="1 6 8">Belongs to the ATP:guanido phosphotransferase family.</text>
</comment>
<evidence type="ECO:0000256" key="1">
    <source>
        <dbReference type="ARBA" id="ARBA00006798"/>
    </source>
</evidence>
<dbReference type="Gene3D" id="1.10.135.10">
    <property type="entry name" value="ATP:guanido phosphotransferase, N-terminal domain"/>
    <property type="match status" value="1"/>
</dbReference>
<dbReference type="Pfam" id="PF00217">
    <property type="entry name" value="ATP-gua_Ptrans"/>
    <property type="match status" value="1"/>
</dbReference>
<dbReference type="InterPro" id="IPR036802">
    <property type="entry name" value="ATP-guanido_PTrfase_N_sf"/>
</dbReference>
<dbReference type="FunFam" id="3.30.590.10:FF:000006">
    <property type="entry name" value="Arginine kinase 1"/>
    <property type="match status" value="1"/>
</dbReference>
<dbReference type="SUPFAM" id="SSF55931">
    <property type="entry name" value="Glutamine synthetase/guanido kinase"/>
    <property type="match status" value="1"/>
</dbReference>
<sequence>MSMRDHSGKQYVAEHKIPQLFESLMAGLMYHQPEDPIRFLAECMAKVQENPPTTYAWNMFVGKRRTRKAPSRVQTGHHRKPPAKAGMPLAPLTPSKGKPLTPAHAEGKARTPLPPIGKSPTPVDEDKISETIRSIRKDHPENRMAKHINLDYLFSLAQETKDLLQCIRSGLENPDSSMGCYAMQPADYDRFKPFFSKVIADYHGVAEDAKHVNSWDLSGVEGLPARPCGTWAASPEHARARWTQPRNLADFPLPGAMTQEDRVSLVYACMCEAFEKLKAMPEYGGGYNSLTPGHPDKISDEEYKQLVADHIMFKDMAADPYLASAGIASDWPYGRGCYVSEDRGFVIWVGEEDHLRIMCMKKGTVLNDVFDRLKTALDVVSGIEGLSFAMSPDYGVVTSCPTNLGTGMRASVHIGLPKLTADGTDAKAKEVCKPLGLSVRGIGGEHTPIGEGGVCDISPRARFCITEAEIICALYKGIKLLKEKEDAASEERRGCFLVGFAVGTVAKHLKPASSTTWPTALSLTCI</sequence>
<dbReference type="GO" id="GO:0005524">
    <property type="term" value="F:ATP binding"/>
    <property type="evidence" value="ECO:0007669"/>
    <property type="project" value="UniProtKB-UniRule"/>
</dbReference>
<dbReference type="InterPro" id="IPR022414">
    <property type="entry name" value="ATP-guanido_PTrfase_cat"/>
</dbReference>
<dbReference type="eggNOG" id="KOG3079">
    <property type="taxonomic scope" value="Eukaryota"/>
</dbReference>
<dbReference type="GO" id="GO:0046314">
    <property type="term" value="P:phosphocreatine biosynthetic process"/>
    <property type="evidence" value="ECO:0007669"/>
    <property type="project" value="InterPro"/>
</dbReference>
<feature type="binding site" evidence="7">
    <location>
        <begin position="409"/>
        <end position="413"/>
    </location>
    <ligand>
        <name>ATP</name>
        <dbReference type="ChEBI" id="CHEBI:30616"/>
    </ligand>
</feature>
<dbReference type="STRING" id="946362.F2UC54"/>
<evidence type="ECO:0000256" key="3">
    <source>
        <dbReference type="ARBA" id="ARBA00022741"/>
    </source>
</evidence>
<dbReference type="PROSITE" id="PS51510">
    <property type="entry name" value="PHOSPHAGEN_KINASE_C"/>
    <property type="match status" value="1"/>
</dbReference>
<dbReference type="CDD" id="cd22978">
    <property type="entry name" value="DD_AK5"/>
    <property type="match status" value="1"/>
</dbReference>
<feature type="compositionally biased region" description="Basic residues" evidence="9">
    <location>
        <begin position="66"/>
        <end position="82"/>
    </location>
</feature>
<feature type="binding site" evidence="7">
    <location>
        <begin position="239"/>
        <end position="243"/>
    </location>
    <ligand>
        <name>ATP</name>
        <dbReference type="ChEBI" id="CHEBI:30616"/>
    </ligand>
</feature>
<dbReference type="SUPFAM" id="SSF48034">
    <property type="entry name" value="Guanido kinase N-terminal domain"/>
    <property type="match status" value="1"/>
</dbReference>
<dbReference type="InterPro" id="IPR014746">
    <property type="entry name" value="Gln_synth/guanido_kin_cat_dom"/>
</dbReference>
<dbReference type="GeneID" id="16073634"/>
<dbReference type="KEGG" id="sre:PTSG_12406"/>
<evidence type="ECO:0000256" key="9">
    <source>
        <dbReference type="SAM" id="MobiDB-lite"/>
    </source>
</evidence>
<keyword evidence="13" id="KW-1185">Reference proteome</keyword>
<gene>
    <name evidence="12" type="ORF">PTSG_12406</name>
</gene>
<dbReference type="PROSITE" id="PS00112">
    <property type="entry name" value="PHOSPHAGEN_KINASE"/>
    <property type="match status" value="1"/>
</dbReference>
<keyword evidence="4 7" id="KW-0418">Kinase</keyword>
<evidence type="ECO:0000259" key="11">
    <source>
        <dbReference type="PROSITE" id="PS51510"/>
    </source>
</evidence>
<organism evidence="13">
    <name type="scientific">Salpingoeca rosetta (strain ATCC 50818 / BSB-021)</name>
    <dbReference type="NCBI Taxonomy" id="946362"/>
    <lineage>
        <taxon>Eukaryota</taxon>
        <taxon>Choanoflagellata</taxon>
        <taxon>Craspedida</taxon>
        <taxon>Salpingoecidae</taxon>
        <taxon>Salpingoeca</taxon>
    </lineage>
</organism>
<evidence type="ECO:0000256" key="7">
    <source>
        <dbReference type="PROSITE-ProRule" id="PRU00843"/>
    </source>
</evidence>
<evidence type="ECO:0000256" key="8">
    <source>
        <dbReference type="RuleBase" id="RU000505"/>
    </source>
</evidence>
<evidence type="ECO:0000259" key="10">
    <source>
        <dbReference type="PROSITE" id="PS51509"/>
    </source>
</evidence>
<dbReference type="SUPFAM" id="SSF47391">
    <property type="entry name" value="Dimerization-anchoring domain of cAMP-dependent PK regulatory subunit"/>
    <property type="match status" value="1"/>
</dbReference>
<dbReference type="InterPro" id="IPR022415">
    <property type="entry name" value="ATP-guanido_PTrfase_AS"/>
</dbReference>
<dbReference type="GO" id="GO:0004111">
    <property type="term" value="F:creatine kinase activity"/>
    <property type="evidence" value="ECO:0007669"/>
    <property type="project" value="InterPro"/>
</dbReference>
<keyword evidence="3 7" id="KW-0547">Nucleotide-binding</keyword>
<protein>
    <recommendedName>
        <fullName evidence="14">Arginine kinase</fullName>
    </recommendedName>
</protein>